<dbReference type="InterPro" id="IPR023299">
    <property type="entry name" value="ATPase_P-typ_cyto_dom_N"/>
</dbReference>
<comment type="caution">
    <text evidence="2">The sequence shown here is derived from an EMBL/GenBank/DDBJ whole genome shotgun (WGS) entry which is preliminary data.</text>
</comment>
<dbReference type="EMBL" id="JACSZT010000004">
    <property type="protein sequence ID" value="MBC6498507.1"/>
    <property type="molecule type" value="Genomic_DNA"/>
</dbReference>
<protein>
    <submittedName>
        <fullName evidence="2">ATPase P</fullName>
    </submittedName>
</protein>
<dbReference type="Proteomes" id="UP000650485">
    <property type="component" value="Unassembled WGS sequence"/>
</dbReference>
<dbReference type="GO" id="GO:0022857">
    <property type="term" value="F:transmembrane transporter activity"/>
    <property type="evidence" value="ECO:0007669"/>
    <property type="project" value="TreeGrafter"/>
</dbReference>
<reference evidence="2" key="1">
    <citation type="submission" date="2020-08" db="EMBL/GenBank/DDBJ databases">
        <title>Complete genome sequence of Weissella confusa strain FS54 provides insights into metabolic potential.</title>
        <authorList>
            <person name="Fhoula I."/>
            <person name="Najjari A."/>
            <person name="Lekired A."/>
            <person name="Bessrour-Aouam N."/>
            <person name="Jaballah S."/>
            <person name="Klibi N."/>
            <person name="Ouzari H.-I."/>
        </authorList>
    </citation>
    <scope>NUCLEOTIDE SEQUENCE</scope>
    <source>
        <strain evidence="2">FS54</strain>
    </source>
</reference>
<sequence>MLTLQLRYLRYAIVGVVLTVLTALIMPVLLGMSPFLDLSVPHRMMAAFAIATVFVIVVDVRMGMQAWRQRQEEGLTTLWVPIIGQTLWLATTAWIYKQPVAGDFLQTMTLPVMLAGLTILLLTFGLLQRRERAIPLDDVMKQATRRLTWLVVVLAIYALIFFGLTLNWQSGLTVATSVLLVVDPRWPAFWAGWRRFRILRALAMEGVTFQNPHALDEVRDVDHAIVEKSGLLTSDDVTVTSVMSLDDRYSDFDILGIVTGLVEPVNDVLSKNILTFAEERGVYPSSASEVEFIPNAGIQGVILNEHFAVVSAAFVLANDYTVDEDVLATYKELGNSVSYVVDSIQVVGVMTFGTSLSKAVLPIDRFFRERGITTYMATADTSGSVRQLTKLMGTLSEPMTDLTPEEKAAKQAELVNDGESMLITNQVVPEGVTPMLTVAVGKDDMIADVHVRTMTDLPKLWDTTDALLGADTKVLLWTSVVVLLIVLIAAGLGIFVTPWLFVAPIVATIIRLVLSLTLRAVVAPEN</sequence>
<accession>A0A413FPL4</accession>
<dbReference type="GO" id="GO:0016020">
    <property type="term" value="C:membrane"/>
    <property type="evidence" value="ECO:0007669"/>
    <property type="project" value="TreeGrafter"/>
</dbReference>
<dbReference type="InterPro" id="IPR051014">
    <property type="entry name" value="Cation_Transport_ATPase_IB"/>
</dbReference>
<dbReference type="GO" id="GO:0000166">
    <property type="term" value="F:nucleotide binding"/>
    <property type="evidence" value="ECO:0007669"/>
    <property type="project" value="InterPro"/>
</dbReference>
<organism evidence="2 3">
    <name type="scientific">Weissella confusa</name>
    <name type="common">Lactobacillus confusus</name>
    <dbReference type="NCBI Taxonomy" id="1583"/>
    <lineage>
        <taxon>Bacteria</taxon>
        <taxon>Bacillati</taxon>
        <taxon>Bacillota</taxon>
        <taxon>Bacilli</taxon>
        <taxon>Lactobacillales</taxon>
        <taxon>Lactobacillaceae</taxon>
        <taxon>Weissella</taxon>
    </lineage>
</organism>
<dbReference type="Gene3D" id="3.40.50.1000">
    <property type="entry name" value="HAD superfamily/HAD-like"/>
    <property type="match status" value="1"/>
</dbReference>
<evidence type="ECO:0000313" key="2">
    <source>
        <dbReference type="EMBL" id="MBC6498507.1"/>
    </source>
</evidence>
<dbReference type="AlphaFoldDB" id="A0A413FPL4"/>
<name>A0A413FPL4_WEICO</name>
<dbReference type="Gene3D" id="3.40.1110.10">
    <property type="entry name" value="Calcium-transporting ATPase, cytoplasmic domain N"/>
    <property type="match status" value="1"/>
</dbReference>
<gene>
    <name evidence="2" type="ORF">H7R52_06810</name>
</gene>
<proteinExistence type="inferred from homology"/>
<evidence type="ECO:0000256" key="1">
    <source>
        <dbReference type="ARBA" id="ARBA00006024"/>
    </source>
</evidence>
<evidence type="ECO:0000313" key="3">
    <source>
        <dbReference type="Proteomes" id="UP000650485"/>
    </source>
</evidence>
<dbReference type="RefSeq" id="WP_118704207.1">
    <property type="nucleotide sequence ID" value="NZ_CABJBN010000005.1"/>
</dbReference>
<dbReference type="PANTHER" id="PTHR48085:SF1">
    <property type="entry name" value="CATION TRANSPORTING ATPASE (E1-E2 FAMILY)"/>
    <property type="match status" value="1"/>
</dbReference>
<comment type="similarity">
    <text evidence="1">Belongs to the cation transport ATPase (P-type) (TC 3.A.3) family. Type IB subfamily.</text>
</comment>
<dbReference type="PANTHER" id="PTHR48085">
    <property type="entry name" value="CADMIUM/ZINC-TRANSPORTING ATPASE HMA2-RELATED"/>
    <property type="match status" value="1"/>
</dbReference>
<dbReference type="InterPro" id="IPR023214">
    <property type="entry name" value="HAD_sf"/>
</dbReference>